<feature type="transmembrane region" description="Helical" evidence="5">
    <location>
        <begin position="65"/>
        <end position="85"/>
    </location>
</feature>
<reference evidence="7 8" key="1">
    <citation type="journal article" date="2021" name="J. Biosci. Bioeng.">
        <title>Identification and characterization of a chc gene cluster responsible for the aromatization pathway of cyclohexanecarboxylate degradation in Sinomonas cyclohexanicum ATCC 51369.</title>
        <authorList>
            <person name="Yamamoto T."/>
            <person name="Hasegawa Y."/>
            <person name="Lau P.C.K."/>
            <person name="Iwaki H."/>
        </authorList>
    </citation>
    <scope>NUCLEOTIDE SEQUENCE [LARGE SCALE GENOMIC DNA]</scope>
    <source>
        <strain evidence="7 8">ATCC 51369</strain>
    </source>
</reference>
<evidence type="ECO:0000313" key="7">
    <source>
        <dbReference type="EMBL" id="BCT74388.1"/>
    </source>
</evidence>
<feature type="transmembrane region" description="Helical" evidence="5">
    <location>
        <begin position="133"/>
        <end position="153"/>
    </location>
</feature>
<evidence type="ECO:0000259" key="6">
    <source>
        <dbReference type="PROSITE" id="PS50850"/>
    </source>
</evidence>
<dbReference type="PANTHER" id="PTHR23508">
    <property type="entry name" value="CARBOXYLIC ACID TRANSPORTER PROTEIN HOMOLOG"/>
    <property type="match status" value="1"/>
</dbReference>
<protein>
    <recommendedName>
        <fullName evidence="6">Major facilitator superfamily (MFS) profile domain-containing protein</fullName>
    </recommendedName>
</protein>
<dbReference type="PROSITE" id="PS50850">
    <property type="entry name" value="MFS"/>
    <property type="match status" value="1"/>
</dbReference>
<dbReference type="EMBL" id="AP024525">
    <property type="protein sequence ID" value="BCT74388.1"/>
    <property type="molecule type" value="Genomic_DNA"/>
</dbReference>
<feature type="domain" description="Major facilitator superfamily (MFS) profile" evidence="6">
    <location>
        <begin position="1"/>
        <end position="251"/>
    </location>
</feature>
<dbReference type="InterPro" id="IPR020846">
    <property type="entry name" value="MFS_dom"/>
</dbReference>
<feature type="transmembrane region" description="Helical" evidence="5">
    <location>
        <begin position="6"/>
        <end position="29"/>
    </location>
</feature>
<name>A0ABN6FCD1_SINCY</name>
<dbReference type="InterPro" id="IPR036259">
    <property type="entry name" value="MFS_trans_sf"/>
</dbReference>
<evidence type="ECO:0000313" key="8">
    <source>
        <dbReference type="Proteomes" id="UP001319861"/>
    </source>
</evidence>
<comment type="subcellular location">
    <subcellularLocation>
        <location evidence="1">Cell membrane</location>
        <topology evidence="1">Multi-pass membrane protein</topology>
    </subcellularLocation>
</comment>
<dbReference type="InterPro" id="IPR011701">
    <property type="entry name" value="MFS"/>
</dbReference>
<gene>
    <name evidence="7" type="ORF">SCMU_02300</name>
</gene>
<keyword evidence="8" id="KW-1185">Reference proteome</keyword>
<feature type="transmembrane region" description="Helical" evidence="5">
    <location>
        <begin position="105"/>
        <end position="126"/>
    </location>
</feature>
<dbReference type="Proteomes" id="UP001319861">
    <property type="component" value="Chromosome"/>
</dbReference>
<organism evidence="7 8">
    <name type="scientific">Sinomonas cyclohexanicum</name>
    <name type="common">Corynebacterium cyclohexanicum</name>
    <dbReference type="NCBI Taxonomy" id="322009"/>
    <lineage>
        <taxon>Bacteria</taxon>
        <taxon>Bacillati</taxon>
        <taxon>Actinomycetota</taxon>
        <taxon>Actinomycetes</taxon>
        <taxon>Micrococcales</taxon>
        <taxon>Micrococcaceae</taxon>
        <taxon>Sinomonas</taxon>
    </lineage>
</organism>
<keyword evidence="2 5" id="KW-0812">Transmembrane</keyword>
<evidence type="ECO:0000256" key="1">
    <source>
        <dbReference type="ARBA" id="ARBA00004651"/>
    </source>
</evidence>
<evidence type="ECO:0000256" key="4">
    <source>
        <dbReference type="ARBA" id="ARBA00023136"/>
    </source>
</evidence>
<feature type="transmembrane region" description="Helical" evidence="5">
    <location>
        <begin position="229"/>
        <end position="248"/>
    </location>
</feature>
<dbReference type="SUPFAM" id="SSF103473">
    <property type="entry name" value="MFS general substrate transporter"/>
    <property type="match status" value="1"/>
</dbReference>
<evidence type="ECO:0000256" key="3">
    <source>
        <dbReference type="ARBA" id="ARBA00022989"/>
    </source>
</evidence>
<accession>A0ABN6FCD1</accession>
<dbReference type="Pfam" id="PF07690">
    <property type="entry name" value="MFS_1"/>
    <property type="match status" value="1"/>
</dbReference>
<sequence length="265" mass="26862">MIPAFGWQSMFLVAFIPLVVLVPLGLRFFPETLGAARTAAEDAASASTASEGAPRGGFAGLFRNGFGWISVLFAASTLFTLFAWYGLGTQLPKIMRDSGSDLGPALTFTIALNLGAVAGSIVTAWAGDKFGTVKVSVIAAALAGIGLVALIATPASNTAFIYAALVVAGVGTHGTQSLVIGAIASHYPSELRGTALGWALGVGRIGAVLAPQLSGLMLATKAVPPSMNFVMFGASAIVAAVLLGAIVVRGVRRRSTATLAVEQVA</sequence>
<keyword evidence="4 5" id="KW-0472">Membrane</keyword>
<proteinExistence type="predicted"/>
<feature type="transmembrane region" description="Helical" evidence="5">
    <location>
        <begin position="159"/>
        <end position="183"/>
    </location>
</feature>
<evidence type="ECO:0000256" key="2">
    <source>
        <dbReference type="ARBA" id="ARBA00022692"/>
    </source>
</evidence>
<keyword evidence="3 5" id="KW-1133">Transmembrane helix</keyword>
<dbReference type="PANTHER" id="PTHR23508:SF10">
    <property type="entry name" value="CARBOXYLIC ACID TRANSPORTER PROTEIN HOMOLOG"/>
    <property type="match status" value="1"/>
</dbReference>
<evidence type="ECO:0000256" key="5">
    <source>
        <dbReference type="SAM" id="Phobius"/>
    </source>
</evidence>
<dbReference type="Gene3D" id="1.20.1250.20">
    <property type="entry name" value="MFS general substrate transporter like domains"/>
    <property type="match status" value="1"/>
</dbReference>
<feature type="transmembrane region" description="Helical" evidence="5">
    <location>
        <begin position="195"/>
        <end position="217"/>
    </location>
</feature>